<dbReference type="EMBL" id="UOFS01000008">
    <property type="protein sequence ID" value="VAW91943.1"/>
    <property type="molecule type" value="Genomic_DNA"/>
</dbReference>
<gene>
    <name evidence="1" type="ORF">MNBD_GAMMA22-2539</name>
</gene>
<accession>A0A3B0ZV46</accession>
<organism evidence="1">
    <name type="scientific">hydrothermal vent metagenome</name>
    <dbReference type="NCBI Taxonomy" id="652676"/>
    <lineage>
        <taxon>unclassified sequences</taxon>
        <taxon>metagenomes</taxon>
        <taxon>ecological metagenomes</taxon>
    </lineage>
</organism>
<dbReference type="AlphaFoldDB" id="A0A3B0ZV46"/>
<reference evidence="1" key="1">
    <citation type="submission" date="2018-06" db="EMBL/GenBank/DDBJ databases">
        <authorList>
            <person name="Zhirakovskaya E."/>
        </authorList>
    </citation>
    <scope>NUCLEOTIDE SEQUENCE</scope>
</reference>
<name>A0A3B0ZV46_9ZZZZ</name>
<sequence>MTIKLLSITLFIVSASIITTSFASCPSQLKPDNMHECIMMEGNDDLSYREWAPGFYKTSNPEKAAAILAAYEAEVKHNKNSGEGNTLSLSQ</sequence>
<proteinExistence type="predicted"/>
<evidence type="ECO:0000313" key="1">
    <source>
        <dbReference type="EMBL" id="VAW91943.1"/>
    </source>
</evidence>
<dbReference type="PROSITE" id="PS51257">
    <property type="entry name" value="PROKAR_LIPOPROTEIN"/>
    <property type="match status" value="1"/>
</dbReference>
<protein>
    <submittedName>
        <fullName evidence="1">Uncharacterized protein</fullName>
    </submittedName>
</protein>